<evidence type="ECO:0000313" key="1">
    <source>
        <dbReference type="EMBL" id="KAG5173830.1"/>
    </source>
</evidence>
<accession>A0A8H7Y4W5</accession>
<gene>
    <name evidence="1" type="ORF">JR316_000487</name>
</gene>
<dbReference type="InterPro" id="IPR007541">
    <property type="entry name" value="Uncharacterised_BSP"/>
</dbReference>
<dbReference type="OrthoDB" id="891726at2759"/>
<dbReference type="EMBL" id="JAFIQS010000001">
    <property type="protein sequence ID" value="KAG5173830.1"/>
    <property type="molecule type" value="Genomic_DNA"/>
</dbReference>
<sequence length="472" mass="53021">MPPLTPATTIDPPKPLLKFRIDDLSHKGVSIFLNAVDPGQVLSQALAASFRWLYTPETALPEYGILLLHLCDDLTRNSVKEVTLVLCTSGTIARTSFTVKDGGVYIESLLSLSYIVHSEDRVEDEITGLLIHEIAHCLLRLHSKSKCPSGVLVGIADYVRLREYYGPPHWTQNTKGSWNDGFDKTAYFLDWIEKKRCEGTVRKLVAALKAEYSDDLFAQITGVSVSDLWKQYVEHVESNHQDEVHAEEEQESANPLAAWPMPKLNIRVEDLDHEGVDIFFGAVKPKEALKTSVLASFNQLYTLSNVPTNVKEILLVLRDMGGVAYTIGSASHKEIHFSLNYIKATKHRASEEILGVLVHEVVHCYQYNARGTCPGGLIEGIADFVRLHESLGPPHWRRSTGGNWDDGYDTTAYFLDWIEQSFGKGTIQKLNYRMKRARYDHGLFKELTGREIDELWANYVSSLAGGDDAKDR</sequence>
<dbReference type="PANTHER" id="PTHR33321:SF12">
    <property type="entry name" value="PLANT BASIC SECRETORY PROTEIN (BSP) FAMILY PROTEIN"/>
    <property type="match status" value="1"/>
</dbReference>
<reference evidence="1" key="1">
    <citation type="submission" date="2021-02" db="EMBL/GenBank/DDBJ databases">
        <title>Psilocybe cubensis genome.</title>
        <authorList>
            <person name="Mckernan K.J."/>
            <person name="Crawford S."/>
            <person name="Trippe A."/>
            <person name="Kane L.T."/>
            <person name="Mclaughlin S."/>
        </authorList>
    </citation>
    <scope>NUCLEOTIDE SEQUENCE [LARGE SCALE GENOMIC DNA]</scope>
    <source>
        <strain evidence="1">MGC-MH-2018</strain>
    </source>
</reference>
<proteinExistence type="predicted"/>
<protein>
    <submittedName>
        <fullName evidence="1">Uncharacterized protein</fullName>
    </submittedName>
</protein>
<dbReference type="PANTHER" id="PTHR33321">
    <property type="match status" value="1"/>
</dbReference>
<dbReference type="AlphaFoldDB" id="A0A8H7Y4W5"/>
<dbReference type="Pfam" id="PF04450">
    <property type="entry name" value="BSP"/>
    <property type="match status" value="2"/>
</dbReference>
<comment type="caution">
    <text evidence="1">The sequence shown here is derived from an EMBL/GenBank/DDBJ whole genome shotgun (WGS) entry which is preliminary data.</text>
</comment>
<name>A0A8H7Y4W5_PSICU</name>
<organism evidence="1">
    <name type="scientific">Psilocybe cubensis</name>
    <name type="common">Psychedelic mushroom</name>
    <name type="synonym">Stropharia cubensis</name>
    <dbReference type="NCBI Taxonomy" id="181762"/>
    <lineage>
        <taxon>Eukaryota</taxon>
        <taxon>Fungi</taxon>
        <taxon>Dikarya</taxon>
        <taxon>Basidiomycota</taxon>
        <taxon>Agaricomycotina</taxon>
        <taxon>Agaricomycetes</taxon>
        <taxon>Agaricomycetidae</taxon>
        <taxon>Agaricales</taxon>
        <taxon>Agaricineae</taxon>
        <taxon>Strophariaceae</taxon>
        <taxon>Psilocybe</taxon>
    </lineage>
</organism>